<evidence type="ECO:0000259" key="2">
    <source>
        <dbReference type="PROSITE" id="PS51186"/>
    </source>
</evidence>
<keyword evidence="1" id="KW-1133">Transmembrane helix</keyword>
<dbReference type="Pfam" id="PF13302">
    <property type="entry name" value="Acetyltransf_3"/>
    <property type="match status" value="1"/>
</dbReference>
<dbReference type="PANTHER" id="PTHR43441">
    <property type="entry name" value="RIBOSOMAL-PROTEIN-SERINE ACETYLTRANSFERASE"/>
    <property type="match status" value="1"/>
</dbReference>
<protein>
    <recommendedName>
        <fullName evidence="2">N-acetyltransferase domain-containing protein</fullName>
    </recommendedName>
</protein>
<dbReference type="GO" id="GO:1990189">
    <property type="term" value="F:protein N-terminal-serine acetyltransferase activity"/>
    <property type="evidence" value="ECO:0007669"/>
    <property type="project" value="TreeGrafter"/>
</dbReference>
<dbReference type="InterPro" id="IPR016181">
    <property type="entry name" value="Acyl_CoA_acyltransferase"/>
</dbReference>
<keyword evidence="1" id="KW-0812">Transmembrane</keyword>
<sequence>MSETPFTNLFVASPPPDVLPDSELYGPDPYNINFSFVLDVESLKTDELLLAPFVPRIHAAAYWEQAGPHPEFFKYYTFSNPTLPDFLTYIERSIRQHPDFIMFALIDRTCIDPERPALGGRLAGVMGFFNASPADLSAEIAHVLVFPKWRGTGIGARAAALLTRLCLALPTANPSGLGLRRVQWVAHVDNAPSRGLATRLGMKQEALLRWHRLVHGGLPGRESREGDPRPSRVSRDSVILAMCCDDWEEGQRDHYRMWLWPISINSAMLSRHGAIYTSARKFSALAKRGRSAKNVLRLHTIRPTDKSHNDGVYAWEKGYDSTVTFIEIAMTPAGTGTRIGTKNYRFCIDERRLSCHKTDLQWLVTATEWNTIPGVECRVAQLKFRVSQKSNHRSQSISGHLYRIADSCGHQLRLPAHTDTVLAIILHQYVSTFPTEVEVIWTRQLTSLTAILFLMNRYNLLFLAGLYTVSLSCTSHPNAAMLVILASLVCTEPRLTYSVSCDFVSTLGAVSNLIAFAVWAAFCALRVYSIDNRNKHLAGIVFLLGMVPFVANTYGCTKALSGGLDMVQGTLCGKGWPISQTGIVIVVVLTRTCLMTCDLIVLLVTRNNTLSANCSRRPRDEPKSSVFDLLRRDGEILLRKRLSNT</sequence>
<dbReference type="HOGENOM" id="CLU_424505_0_0_1"/>
<feature type="domain" description="N-acetyltransferase" evidence="2">
    <location>
        <begin position="73"/>
        <end position="225"/>
    </location>
</feature>
<dbReference type="OrthoDB" id="41238at2759"/>
<name>M2Q333_CERS8</name>
<feature type="transmembrane region" description="Helical" evidence="1">
    <location>
        <begin position="583"/>
        <end position="604"/>
    </location>
</feature>
<feature type="transmembrane region" description="Helical" evidence="1">
    <location>
        <begin position="503"/>
        <end position="525"/>
    </location>
</feature>
<dbReference type="InterPro" id="IPR051908">
    <property type="entry name" value="Ribosomal_N-acetyltransferase"/>
</dbReference>
<dbReference type="Gene3D" id="3.40.630.30">
    <property type="match status" value="1"/>
</dbReference>
<dbReference type="InterPro" id="IPR000182">
    <property type="entry name" value="GNAT_dom"/>
</dbReference>
<proteinExistence type="predicted"/>
<feature type="transmembrane region" description="Helical" evidence="1">
    <location>
        <begin position="537"/>
        <end position="555"/>
    </location>
</feature>
<dbReference type="PANTHER" id="PTHR43441:SF5">
    <property type="entry name" value="FAMILY ACETYLTRANSFERASE, PUTATIVE-RELATED"/>
    <property type="match status" value="1"/>
</dbReference>
<dbReference type="PROSITE" id="PS51186">
    <property type="entry name" value="GNAT"/>
    <property type="match status" value="1"/>
</dbReference>
<dbReference type="SUPFAM" id="SSF55729">
    <property type="entry name" value="Acyl-CoA N-acyltransferases (Nat)"/>
    <property type="match status" value="1"/>
</dbReference>
<dbReference type="AlphaFoldDB" id="M2Q333"/>
<evidence type="ECO:0000256" key="1">
    <source>
        <dbReference type="SAM" id="Phobius"/>
    </source>
</evidence>
<dbReference type="CDD" id="cd04301">
    <property type="entry name" value="NAT_SF"/>
    <property type="match status" value="1"/>
</dbReference>
<evidence type="ECO:0000313" key="4">
    <source>
        <dbReference type="Proteomes" id="UP000016930"/>
    </source>
</evidence>
<keyword evidence="1" id="KW-0472">Membrane</keyword>
<dbReference type="InterPro" id="IPR045340">
    <property type="entry name" value="DUF6533"/>
</dbReference>
<dbReference type="GO" id="GO:0008999">
    <property type="term" value="F:protein-N-terminal-alanine acetyltransferase activity"/>
    <property type="evidence" value="ECO:0007669"/>
    <property type="project" value="TreeGrafter"/>
</dbReference>
<keyword evidence="4" id="KW-1185">Reference proteome</keyword>
<accession>M2Q333</accession>
<organism evidence="3 4">
    <name type="scientific">Ceriporiopsis subvermispora (strain B)</name>
    <name type="common">White-rot fungus</name>
    <name type="synonym">Gelatoporia subvermispora</name>
    <dbReference type="NCBI Taxonomy" id="914234"/>
    <lineage>
        <taxon>Eukaryota</taxon>
        <taxon>Fungi</taxon>
        <taxon>Dikarya</taxon>
        <taxon>Basidiomycota</taxon>
        <taxon>Agaricomycotina</taxon>
        <taxon>Agaricomycetes</taxon>
        <taxon>Polyporales</taxon>
        <taxon>Gelatoporiaceae</taxon>
        <taxon>Gelatoporia</taxon>
    </lineage>
</organism>
<gene>
    <name evidence="3" type="ORF">CERSUDRAFT_127573</name>
</gene>
<dbReference type="Proteomes" id="UP000016930">
    <property type="component" value="Unassembled WGS sequence"/>
</dbReference>
<dbReference type="EMBL" id="KB445822">
    <property type="protein sequence ID" value="EMD31203.1"/>
    <property type="molecule type" value="Genomic_DNA"/>
</dbReference>
<evidence type="ECO:0000313" key="3">
    <source>
        <dbReference type="EMBL" id="EMD31203.1"/>
    </source>
</evidence>
<dbReference type="Pfam" id="PF20151">
    <property type="entry name" value="DUF6533"/>
    <property type="match status" value="1"/>
</dbReference>
<reference evidence="3 4" key="1">
    <citation type="journal article" date="2012" name="Proc. Natl. Acad. Sci. U.S.A.">
        <title>Comparative genomics of Ceriporiopsis subvermispora and Phanerochaete chrysosporium provide insight into selective ligninolysis.</title>
        <authorList>
            <person name="Fernandez-Fueyo E."/>
            <person name="Ruiz-Duenas F.J."/>
            <person name="Ferreira P."/>
            <person name="Floudas D."/>
            <person name="Hibbett D.S."/>
            <person name="Canessa P."/>
            <person name="Larrondo L.F."/>
            <person name="James T.Y."/>
            <person name="Seelenfreund D."/>
            <person name="Lobos S."/>
            <person name="Polanco R."/>
            <person name="Tello M."/>
            <person name="Honda Y."/>
            <person name="Watanabe T."/>
            <person name="Watanabe T."/>
            <person name="Ryu J.S."/>
            <person name="Kubicek C.P."/>
            <person name="Schmoll M."/>
            <person name="Gaskell J."/>
            <person name="Hammel K.E."/>
            <person name="St John F.J."/>
            <person name="Vanden Wymelenberg A."/>
            <person name="Sabat G."/>
            <person name="Splinter BonDurant S."/>
            <person name="Syed K."/>
            <person name="Yadav J.S."/>
            <person name="Doddapaneni H."/>
            <person name="Subramanian V."/>
            <person name="Lavin J.L."/>
            <person name="Oguiza J.A."/>
            <person name="Perez G."/>
            <person name="Pisabarro A.G."/>
            <person name="Ramirez L."/>
            <person name="Santoyo F."/>
            <person name="Master E."/>
            <person name="Coutinho P.M."/>
            <person name="Henrissat B."/>
            <person name="Lombard V."/>
            <person name="Magnuson J.K."/>
            <person name="Kuees U."/>
            <person name="Hori C."/>
            <person name="Igarashi K."/>
            <person name="Samejima M."/>
            <person name="Held B.W."/>
            <person name="Barry K.W."/>
            <person name="LaButti K.M."/>
            <person name="Lapidus A."/>
            <person name="Lindquist E.A."/>
            <person name="Lucas S.M."/>
            <person name="Riley R."/>
            <person name="Salamov A.A."/>
            <person name="Hoffmeister D."/>
            <person name="Schwenk D."/>
            <person name="Hadar Y."/>
            <person name="Yarden O."/>
            <person name="de Vries R.P."/>
            <person name="Wiebenga A."/>
            <person name="Stenlid J."/>
            <person name="Eastwood D."/>
            <person name="Grigoriev I.V."/>
            <person name="Berka R.M."/>
            <person name="Blanchette R.A."/>
            <person name="Kersten P."/>
            <person name="Martinez A.T."/>
            <person name="Vicuna R."/>
            <person name="Cullen D."/>
        </authorList>
    </citation>
    <scope>NUCLEOTIDE SEQUENCE [LARGE SCALE GENOMIC DNA]</scope>
    <source>
        <strain evidence="3 4">B</strain>
    </source>
</reference>